<gene>
    <name evidence="5" type="ORF">KDI_51670</name>
</gene>
<name>A0A5A5TKN3_9CHLR</name>
<keyword evidence="6" id="KW-1185">Reference proteome</keyword>
<dbReference type="InterPro" id="IPR009057">
    <property type="entry name" value="Homeodomain-like_sf"/>
</dbReference>
<dbReference type="SUPFAM" id="SSF46689">
    <property type="entry name" value="Homeodomain-like"/>
    <property type="match status" value="2"/>
</dbReference>
<dbReference type="GO" id="GO:0003700">
    <property type="term" value="F:DNA-binding transcription factor activity"/>
    <property type="evidence" value="ECO:0007669"/>
    <property type="project" value="InterPro"/>
</dbReference>
<protein>
    <submittedName>
        <fullName evidence="5">AraC family transcriptional regulator</fullName>
    </submittedName>
</protein>
<dbReference type="InterPro" id="IPR018060">
    <property type="entry name" value="HTH_AraC"/>
</dbReference>
<comment type="caution">
    <text evidence="5">The sequence shown here is derived from an EMBL/GenBank/DDBJ whole genome shotgun (WGS) entry which is preliminary data.</text>
</comment>
<dbReference type="GO" id="GO:0043565">
    <property type="term" value="F:sequence-specific DNA binding"/>
    <property type="evidence" value="ECO:0007669"/>
    <property type="project" value="InterPro"/>
</dbReference>
<dbReference type="Pfam" id="PF12833">
    <property type="entry name" value="HTH_18"/>
    <property type="match status" value="1"/>
</dbReference>
<sequence length="304" mass="34153">MDVLTDVLNALELKSCLCSRTEIPAPWRFSFAASQDAIFHIFNFGSGYLCVEGECVPLLVKDGDVVVLPQGHAHTICDELASPLIKSARMDYDAQRGYEVFPFEGDGPKTVLLCGAFHFEHPGNYPLLHCLPKIIHIPGEQGQLVDGFADTLRLIAREAAAPRPGAEVMLRRLTEMLFIQVVRAWIEKQPQVAGGWISALRDQPISTALGLIHQFPKQRWKVENLADAVALSRSAFSSRFTLLVGEPPMKYLTRWRMHLATHLLKNEGKMSLIAQQLGYDSEVAFRKAFKREIGITPTRYRQQR</sequence>
<dbReference type="PANTHER" id="PTHR46796">
    <property type="entry name" value="HTH-TYPE TRANSCRIPTIONAL ACTIVATOR RHAS-RELATED"/>
    <property type="match status" value="1"/>
</dbReference>
<dbReference type="Pfam" id="PF12852">
    <property type="entry name" value="Cupin_6"/>
    <property type="match status" value="1"/>
</dbReference>
<organism evidence="5 6">
    <name type="scientific">Dictyobacter arantiisoli</name>
    <dbReference type="NCBI Taxonomy" id="2014874"/>
    <lineage>
        <taxon>Bacteria</taxon>
        <taxon>Bacillati</taxon>
        <taxon>Chloroflexota</taxon>
        <taxon>Ktedonobacteria</taxon>
        <taxon>Ktedonobacterales</taxon>
        <taxon>Dictyobacteraceae</taxon>
        <taxon>Dictyobacter</taxon>
    </lineage>
</organism>
<dbReference type="OrthoDB" id="151060at2"/>
<dbReference type="InterPro" id="IPR020449">
    <property type="entry name" value="Tscrpt_reg_AraC-type_HTH"/>
</dbReference>
<evidence type="ECO:0000256" key="2">
    <source>
        <dbReference type="ARBA" id="ARBA00023125"/>
    </source>
</evidence>
<keyword evidence="1" id="KW-0805">Transcription regulation</keyword>
<accession>A0A5A5TKN3</accession>
<proteinExistence type="predicted"/>
<reference evidence="5 6" key="1">
    <citation type="submission" date="2019-01" db="EMBL/GenBank/DDBJ databases">
        <title>Draft genome sequence of Dictyobacter sp. Uno17.</title>
        <authorList>
            <person name="Wang C.M."/>
            <person name="Zheng Y."/>
            <person name="Sakai Y."/>
            <person name="Abe K."/>
            <person name="Yokota A."/>
            <person name="Yabe S."/>
        </authorList>
    </citation>
    <scope>NUCLEOTIDE SEQUENCE [LARGE SCALE GENOMIC DNA]</scope>
    <source>
        <strain evidence="5 6">Uno17</strain>
    </source>
</reference>
<feature type="domain" description="HTH araC/xylS-type" evidence="4">
    <location>
        <begin position="206"/>
        <end position="303"/>
    </location>
</feature>
<dbReference type="InterPro" id="IPR032783">
    <property type="entry name" value="AraC_lig"/>
</dbReference>
<evidence type="ECO:0000259" key="4">
    <source>
        <dbReference type="PROSITE" id="PS01124"/>
    </source>
</evidence>
<dbReference type="PANTHER" id="PTHR46796:SF7">
    <property type="entry name" value="ARAC FAMILY TRANSCRIPTIONAL REGULATOR"/>
    <property type="match status" value="1"/>
</dbReference>
<dbReference type="AlphaFoldDB" id="A0A5A5TKN3"/>
<evidence type="ECO:0000256" key="1">
    <source>
        <dbReference type="ARBA" id="ARBA00023015"/>
    </source>
</evidence>
<dbReference type="Proteomes" id="UP000322530">
    <property type="component" value="Unassembled WGS sequence"/>
</dbReference>
<dbReference type="Gene3D" id="1.10.10.60">
    <property type="entry name" value="Homeodomain-like"/>
    <property type="match status" value="2"/>
</dbReference>
<dbReference type="RefSeq" id="WP_149404428.1">
    <property type="nucleotide sequence ID" value="NZ_BIXY01000126.1"/>
</dbReference>
<evidence type="ECO:0000313" key="5">
    <source>
        <dbReference type="EMBL" id="GCF11603.1"/>
    </source>
</evidence>
<keyword evidence="2" id="KW-0238">DNA-binding</keyword>
<dbReference type="PRINTS" id="PR00032">
    <property type="entry name" value="HTHARAC"/>
</dbReference>
<dbReference type="SMART" id="SM00342">
    <property type="entry name" value="HTH_ARAC"/>
    <property type="match status" value="1"/>
</dbReference>
<dbReference type="EMBL" id="BIXY01000126">
    <property type="protein sequence ID" value="GCF11603.1"/>
    <property type="molecule type" value="Genomic_DNA"/>
</dbReference>
<keyword evidence="3" id="KW-0804">Transcription</keyword>
<evidence type="ECO:0000256" key="3">
    <source>
        <dbReference type="ARBA" id="ARBA00023163"/>
    </source>
</evidence>
<evidence type="ECO:0000313" key="6">
    <source>
        <dbReference type="Proteomes" id="UP000322530"/>
    </source>
</evidence>
<dbReference type="PROSITE" id="PS01124">
    <property type="entry name" value="HTH_ARAC_FAMILY_2"/>
    <property type="match status" value="1"/>
</dbReference>
<dbReference type="InterPro" id="IPR050204">
    <property type="entry name" value="AraC_XylS_family_regulators"/>
</dbReference>